<dbReference type="PANTHER" id="PTHR12286">
    <property type="entry name" value="SACCHAROPINE DEHYDROGENASE-LIKE OXIDOREDUCTASE"/>
    <property type="match status" value="1"/>
</dbReference>
<dbReference type="InterPro" id="IPR051276">
    <property type="entry name" value="Saccharopine_DH-like_oxidrdct"/>
</dbReference>
<feature type="domain" description="Saccharopine dehydrogenase NADP binding" evidence="3">
    <location>
        <begin position="32"/>
        <end position="175"/>
    </location>
</feature>
<name>A0A8R2HAA6_ACYPI</name>
<dbReference type="SUPFAM" id="SSF51735">
    <property type="entry name" value="NAD(P)-binding Rossmann-fold domains"/>
    <property type="match status" value="1"/>
</dbReference>
<dbReference type="AlphaFoldDB" id="A0A8R2HAA6"/>
<evidence type="ECO:0000313" key="4">
    <source>
        <dbReference type="EnsemblMetazoa" id="XP_016663154.1"/>
    </source>
</evidence>
<organism evidence="4 5">
    <name type="scientific">Acyrthosiphon pisum</name>
    <name type="common">Pea aphid</name>
    <dbReference type="NCBI Taxonomy" id="7029"/>
    <lineage>
        <taxon>Eukaryota</taxon>
        <taxon>Metazoa</taxon>
        <taxon>Ecdysozoa</taxon>
        <taxon>Arthropoda</taxon>
        <taxon>Hexapoda</taxon>
        <taxon>Insecta</taxon>
        <taxon>Pterygota</taxon>
        <taxon>Neoptera</taxon>
        <taxon>Paraneoptera</taxon>
        <taxon>Hemiptera</taxon>
        <taxon>Sternorrhyncha</taxon>
        <taxon>Aphidomorpha</taxon>
        <taxon>Aphidoidea</taxon>
        <taxon>Aphididae</taxon>
        <taxon>Macrosiphini</taxon>
        <taxon>Acyrthosiphon</taxon>
    </lineage>
</organism>
<dbReference type="OrthoDB" id="10268090at2759"/>
<evidence type="ECO:0000256" key="1">
    <source>
        <dbReference type="ARBA" id="ARBA00038048"/>
    </source>
</evidence>
<comment type="similarity">
    <text evidence="1">Belongs to the saccharopine dehydrogenase family.</text>
</comment>
<evidence type="ECO:0000256" key="2">
    <source>
        <dbReference type="SAM" id="Phobius"/>
    </source>
</evidence>
<dbReference type="GO" id="GO:0009247">
    <property type="term" value="P:glycolipid biosynthetic process"/>
    <property type="evidence" value="ECO:0007669"/>
    <property type="project" value="TreeGrafter"/>
</dbReference>
<reference evidence="4" key="2">
    <citation type="submission" date="2022-06" db="UniProtKB">
        <authorList>
            <consortium name="EnsemblMetazoa"/>
        </authorList>
    </citation>
    <scope>IDENTIFICATION</scope>
</reference>
<keyword evidence="2" id="KW-1133">Transmembrane helix</keyword>
<dbReference type="GO" id="GO:0005811">
    <property type="term" value="C:lipid droplet"/>
    <property type="evidence" value="ECO:0007669"/>
    <property type="project" value="TreeGrafter"/>
</dbReference>
<keyword evidence="5" id="KW-1185">Reference proteome</keyword>
<keyword evidence="2" id="KW-0812">Transmembrane</keyword>
<dbReference type="InterPro" id="IPR036291">
    <property type="entry name" value="NAD(P)-bd_dom_sf"/>
</dbReference>
<dbReference type="GO" id="GO:0005886">
    <property type="term" value="C:plasma membrane"/>
    <property type="evidence" value="ECO:0007669"/>
    <property type="project" value="TreeGrafter"/>
</dbReference>
<dbReference type="PANTHER" id="PTHR12286:SF5">
    <property type="entry name" value="SACCHAROPINE DEHYDROGENASE-LIKE OXIDOREDUCTASE"/>
    <property type="match status" value="1"/>
</dbReference>
<reference evidence="5" key="1">
    <citation type="submission" date="2010-06" db="EMBL/GenBank/DDBJ databases">
        <authorList>
            <person name="Jiang H."/>
            <person name="Abraham K."/>
            <person name="Ali S."/>
            <person name="Alsbrooks S.L."/>
            <person name="Anim B.N."/>
            <person name="Anosike U.S."/>
            <person name="Attaway T."/>
            <person name="Bandaranaike D.P."/>
            <person name="Battles P.K."/>
            <person name="Bell S.N."/>
            <person name="Bell A.V."/>
            <person name="Beltran B."/>
            <person name="Bickham C."/>
            <person name="Bustamante Y."/>
            <person name="Caleb T."/>
            <person name="Canada A."/>
            <person name="Cardenas V."/>
            <person name="Carter K."/>
            <person name="Chacko J."/>
            <person name="Chandrabose M.N."/>
            <person name="Chavez D."/>
            <person name="Chavez A."/>
            <person name="Chen L."/>
            <person name="Chu H.-S."/>
            <person name="Claassen K.J."/>
            <person name="Cockrell R."/>
            <person name="Collins M."/>
            <person name="Cooper J.A."/>
            <person name="Cree A."/>
            <person name="Curry S.M."/>
            <person name="Da Y."/>
            <person name="Dao M.D."/>
            <person name="Das B."/>
            <person name="Davila M.-L."/>
            <person name="Davy-Carroll L."/>
            <person name="Denson S."/>
            <person name="Dinh H."/>
            <person name="Ebong V.E."/>
            <person name="Edwards J.R."/>
            <person name="Egan A."/>
            <person name="El-Daye J."/>
            <person name="Escobedo L."/>
            <person name="Fernandez S."/>
            <person name="Fernando P.R."/>
            <person name="Flagg N."/>
            <person name="Forbes L.D."/>
            <person name="Fowler R.G."/>
            <person name="Fu Q."/>
            <person name="Gabisi R.A."/>
            <person name="Ganer J."/>
            <person name="Garbino Pronczuk A."/>
            <person name="Garcia R.M."/>
            <person name="Garner T."/>
            <person name="Garrett T.E."/>
            <person name="Gonzalez D.A."/>
            <person name="Hamid H."/>
            <person name="Hawkins E.S."/>
            <person name="Hirani K."/>
            <person name="Hogues M.E."/>
            <person name="Hollins B."/>
            <person name="Hsiao C.-H."/>
            <person name="Jabil R."/>
            <person name="James M.L."/>
            <person name="Jhangiani S.N."/>
            <person name="Johnson B."/>
            <person name="Johnson Q."/>
            <person name="Joshi V."/>
            <person name="Kalu J.B."/>
            <person name="Kam C."/>
            <person name="Kashfia A."/>
            <person name="Keebler J."/>
            <person name="Kisamo H."/>
            <person name="Kovar C.L."/>
            <person name="Lago L.A."/>
            <person name="Lai C.-Y."/>
            <person name="Laidlaw J."/>
            <person name="Lara F."/>
            <person name="Le T.-K."/>
            <person name="Lee S.L."/>
            <person name="Legall F.H."/>
            <person name="Lemon S.J."/>
            <person name="Lewis L.R."/>
            <person name="Li B."/>
            <person name="Liu Y."/>
            <person name="Liu Y.-S."/>
            <person name="Lopez J."/>
            <person name="Lozado R.J."/>
            <person name="Lu J."/>
            <person name="Madu R.C."/>
            <person name="Maheshwari M."/>
            <person name="Maheshwari R."/>
            <person name="Malloy K."/>
            <person name="Martinez E."/>
            <person name="Mathew T."/>
            <person name="Mercado I.C."/>
            <person name="Mercado C."/>
            <person name="Meyer B."/>
            <person name="Montgomery K."/>
            <person name="Morgan M.B."/>
            <person name="Munidasa M."/>
            <person name="Nazareth L.V."/>
            <person name="Nelson J."/>
            <person name="Ng B.M."/>
            <person name="Nguyen N.B."/>
            <person name="Nguyen P.Q."/>
            <person name="Nguyen T."/>
            <person name="Obregon M."/>
            <person name="Okwuonu G.O."/>
            <person name="Onwere C.G."/>
            <person name="Orozco G."/>
            <person name="Parra A."/>
            <person name="Patel S."/>
            <person name="Patil S."/>
            <person name="Perez A."/>
            <person name="Perez Y."/>
            <person name="Pham C."/>
            <person name="Primus E.L."/>
            <person name="Pu L.-L."/>
            <person name="Puazo M."/>
            <person name="Qin X."/>
            <person name="Quiroz J.B."/>
            <person name="Reese J."/>
            <person name="Richards S."/>
            <person name="Rives C.M."/>
            <person name="Robberts R."/>
            <person name="Ruiz S.J."/>
            <person name="Ruiz M.J."/>
            <person name="Santibanez J."/>
            <person name="Schneider B.W."/>
            <person name="Sisson I."/>
            <person name="Smith M."/>
            <person name="Sodergren E."/>
            <person name="Song X.-Z."/>
            <person name="Song B.B."/>
            <person name="Summersgill H."/>
            <person name="Thelus R."/>
            <person name="Thornton R.D."/>
            <person name="Trejos Z.Y."/>
            <person name="Usmani K."/>
            <person name="Vattathil S."/>
            <person name="Villasana D."/>
            <person name="Walker D.L."/>
            <person name="Wang S."/>
            <person name="Wang K."/>
            <person name="White C.S."/>
            <person name="Williams A.C."/>
            <person name="Williamson J."/>
            <person name="Wilson K."/>
            <person name="Woghiren I.O."/>
            <person name="Woodworth J.R."/>
            <person name="Worley K.C."/>
            <person name="Wright R.A."/>
            <person name="Wu W."/>
            <person name="Young L."/>
            <person name="Zhang L."/>
            <person name="Zhang J."/>
            <person name="Zhu Y."/>
            <person name="Muzny D.M."/>
            <person name="Weinstock G."/>
            <person name="Gibbs R.A."/>
        </authorList>
    </citation>
    <scope>NUCLEOTIDE SEQUENCE [LARGE SCALE GENOMIC DNA]</scope>
    <source>
        <strain evidence="5">LSR1</strain>
    </source>
</reference>
<evidence type="ECO:0000259" key="3">
    <source>
        <dbReference type="Pfam" id="PF03435"/>
    </source>
</evidence>
<feature type="transmembrane region" description="Helical" evidence="2">
    <location>
        <begin position="313"/>
        <end position="338"/>
    </location>
</feature>
<keyword evidence="2" id="KW-0472">Membrane</keyword>
<sequence>MESKILDQETTTEHNPSNEQITNIKSKRKYDIIVFGASGFTGQFVVMEMGHFSQTYNLTWAIAGRNTDKLQNVLDKMYKTLGKFPYFTITITGYEDKKIDIIYADVQDIKTVMRMAQTTSVVINVLGPYYIYGEVVVKSCVLTFTHYVDVTGESLFMEKMAYMYNKQAEENNSIIVSALGMESVPADLGVEFLHKHFNGELKNVDMYMKLYSSSFVLTNSALIHDGTWISAVLHLATKKQRLYYRNLLDELMGLKRVKPNVSKILHRQQISMQCDTKEWCLAFPEPDQAVVARSIHHAKTIDNLPYNFTVRNYMVFGSLISAILGLFVFVLLSIMATFEPIRILLVRFPKLFSFGIATKTGPNEKILENSRMTLTLIGHGTTCVKPPAILKKITHKDNTTTRKTIVKVKAKNPGYGFTSKAVILGAITIIKDQINIPKGGVLTPAAAFRNSQFVNRLMDHDAAVFEIESDLVTYRQQSKSI</sequence>
<evidence type="ECO:0000313" key="5">
    <source>
        <dbReference type="Proteomes" id="UP000007819"/>
    </source>
</evidence>
<accession>A0A8R2HAA6</accession>
<dbReference type="Proteomes" id="UP000007819">
    <property type="component" value="Chromosome X"/>
</dbReference>
<proteinExistence type="inferred from homology"/>
<protein>
    <recommendedName>
        <fullName evidence="3">Saccharopine dehydrogenase NADP binding domain-containing protein</fullName>
    </recommendedName>
</protein>
<dbReference type="GO" id="GO:0005739">
    <property type="term" value="C:mitochondrion"/>
    <property type="evidence" value="ECO:0007669"/>
    <property type="project" value="TreeGrafter"/>
</dbReference>
<dbReference type="RefSeq" id="XP_016663154.1">
    <property type="nucleotide sequence ID" value="XM_016807665.2"/>
</dbReference>
<dbReference type="KEGG" id="api:100167533"/>
<dbReference type="EnsemblMetazoa" id="XM_016807665.2">
    <property type="protein sequence ID" value="XP_016663154.1"/>
    <property type="gene ID" value="LOC100167533"/>
</dbReference>
<dbReference type="Pfam" id="PF03435">
    <property type="entry name" value="Sacchrp_dh_NADP"/>
    <property type="match status" value="1"/>
</dbReference>
<dbReference type="GeneID" id="100167533"/>
<dbReference type="Gene3D" id="3.40.50.720">
    <property type="entry name" value="NAD(P)-binding Rossmann-like Domain"/>
    <property type="match status" value="1"/>
</dbReference>
<dbReference type="InterPro" id="IPR005097">
    <property type="entry name" value="Sacchrp_dh_NADP-bd"/>
</dbReference>